<feature type="compositionally biased region" description="Basic and acidic residues" evidence="2">
    <location>
        <begin position="343"/>
        <end position="352"/>
    </location>
</feature>
<protein>
    <submittedName>
        <fullName evidence="4">Uncharacterized protein</fullName>
    </submittedName>
</protein>
<dbReference type="AlphaFoldDB" id="A0AAF3EVM1"/>
<sequence length="633" mass="72195">MQRGENFEGEAFTIITSTLCLVQEYYSQQARNAILNRGNTSAEFLKGRHRYENWFYTVSRLLSAVTGARSLYLSFCNLLWNPYRSLYETNEARNRFEQDLQATTLDEQKRSFIIKNLYRIDNIDGFYAELLETKSTAKFNQNGFSVNGNPETTPEIYNLNQKDKAFIDKMFSKKAAENSCSLFERFCIFLGLREKPEVVDISKSTENKEPLSGMTGFGLSGNGTVLTTINKWEENKEIEAVKKPVVNLVKQILNYVRNRRFDSTAAGQDAREILGRVLDLGKLAISDGKSLDEMNAEKKRIEQEKATTTDQNRQKELNEQLYKLELSTFGMRLLREVSDQLRNDRGPLRNDQGDATISPLNDGKNKETSASKEKSGVDTSTISVETDETSIEPSPYKDGAKLVEDQTPRTITKTKNITSIKVTLQRLYGVPSYQDILAHSKKPFAGFIDSDLQHFAGYLDKMKLAPLFIEASVLVLSDLTLTQSEFRNAMQLFIEYLEQKTSQGGYGEIEEHLQLYLDDETTLQLAKKFFVDVKKSSDEIKARRPELLISQSGFAIYKNYLAEFEMGIGPSLGTQAHQNHLEKHLDGKRRMLMENGSVNGGDWTTNLYCTMDKLDQQIAPRRRRFGTSIYKRQ</sequence>
<evidence type="ECO:0000256" key="2">
    <source>
        <dbReference type="SAM" id="MobiDB-lite"/>
    </source>
</evidence>
<proteinExistence type="predicted"/>
<reference evidence="4" key="1">
    <citation type="submission" date="2024-02" db="UniProtKB">
        <authorList>
            <consortium name="WormBaseParasite"/>
        </authorList>
    </citation>
    <scope>IDENTIFICATION</scope>
</reference>
<feature type="coiled-coil region" evidence="1">
    <location>
        <begin position="291"/>
        <end position="318"/>
    </location>
</feature>
<feature type="region of interest" description="Disordered" evidence="2">
    <location>
        <begin position="343"/>
        <end position="399"/>
    </location>
</feature>
<keyword evidence="1" id="KW-0175">Coiled coil</keyword>
<keyword evidence="3" id="KW-1185">Reference proteome</keyword>
<dbReference type="WBParaSite" id="MBELARI_LOCUS18252">
    <property type="protein sequence ID" value="MBELARI_LOCUS18252"/>
    <property type="gene ID" value="MBELARI_LOCUS18252"/>
</dbReference>
<dbReference type="Proteomes" id="UP000887575">
    <property type="component" value="Unassembled WGS sequence"/>
</dbReference>
<evidence type="ECO:0000313" key="4">
    <source>
        <dbReference type="WBParaSite" id="MBELARI_LOCUS18252"/>
    </source>
</evidence>
<evidence type="ECO:0000256" key="1">
    <source>
        <dbReference type="SAM" id="Coils"/>
    </source>
</evidence>
<evidence type="ECO:0000313" key="3">
    <source>
        <dbReference type="Proteomes" id="UP000887575"/>
    </source>
</evidence>
<accession>A0AAF3EVM1</accession>
<feature type="compositionally biased region" description="Basic and acidic residues" evidence="2">
    <location>
        <begin position="363"/>
        <end position="376"/>
    </location>
</feature>
<organism evidence="3 4">
    <name type="scientific">Mesorhabditis belari</name>
    <dbReference type="NCBI Taxonomy" id="2138241"/>
    <lineage>
        <taxon>Eukaryota</taxon>
        <taxon>Metazoa</taxon>
        <taxon>Ecdysozoa</taxon>
        <taxon>Nematoda</taxon>
        <taxon>Chromadorea</taxon>
        <taxon>Rhabditida</taxon>
        <taxon>Rhabditina</taxon>
        <taxon>Rhabditomorpha</taxon>
        <taxon>Rhabditoidea</taxon>
        <taxon>Rhabditidae</taxon>
        <taxon>Mesorhabditinae</taxon>
        <taxon>Mesorhabditis</taxon>
    </lineage>
</organism>
<name>A0AAF3EVM1_9BILA</name>